<protein>
    <submittedName>
        <fullName evidence="1">Uncharacterized protein</fullName>
    </submittedName>
</protein>
<reference evidence="1" key="1">
    <citation type="submission" date="2016-05" db="EMBL/GenBank/DDBJ databases">
        <authorList>
            <person name="Lavstsen T."/>
            <person name="Jespersen J.S."/>
        </authorList>
    </citation>
    <scope>NUCLEOTIDE SEQUENCE</scope>
    <source>
        <tissue evidence="1">Brain</tissue>
    </source>
</reference>
<organism evidence="1">
    <name type="scientific">Nothobranchius pienaari</name>
    <dbReference type="NCBI Taxonomy" id="704102"/>
    <lineage>
        <taxon>Eukaryota</taxon>
        <taxon>Metazoa</taxon>
        <taxon>Chordata</taxon>
        <taxon>Craniata</taxon>
        <taxon>Vertebrata</taxon>
        <taxon>Euteleostomi</taxon>
        <taxon>Actinopterygii</taxon>
        <taxon>Neopterygii</taxon>
        <taxon>Teleostei</taxon>
        <taxon>Neoteleostei</taxon>
        <taxon>Acanthomorphata</taxon>
        <taxon>Ovalentaria</taxon>
        <taxon>Atherinomorphae</taxon>
        <taxon>Cyprinodontiformes</taxon>
        <taxon>Nothobranchiidae</taxon>
        <taxon>Nothobranchius</taxon>
    </lineage>
</organism>
<evidence type="ECO:0000313" key="1">
    <source>
        <dbReference type="EMBL" id="SBR41108.1"/>
    </source>
</evidence>
<dbReference type="EMBL" id="HAEG01000679">
    <property type="protein sequence ID" value="SBR63883.1"/>
    <property type="molecule type" value="Transcribed_RNA"/>
</dbReference>
<dbReference type="AlphaFoldDB" id="A0A1A8L9D4"/>
<gene>
    <name evidence="1" type="primary">Nfu_g_1_019455</name>
</gene>
<dbReference type="EMBL" id="HAEF01003726">
    <property type="protein sequence ID" value="SBR41108.1"/>
    <property type="molecule type" value="Transcribed_RNA"/>
</dbReference>
<name>A0A1A8L9D4_9TELE</name>
<proteinExistence type="predicted"/>
<sequence>MLSTTNNHNEHDFCRNLPAKCLLSTSAVIQIPRVCLVWSNFICRTSRKAHGERVPSHLDNEMLSTAEKSSELAHIHVEIKRERERRERKSAHVDYESCCCNVGHCEPSPLLHAVC</sequence>
<accession>A0A1A8L9D4</accession>
<reference evidence="1" key="2">
    <citation type="submission" date="2016-06" db="EMBL/GenBank/DDBJ databases">
        <title>The genome of a short-lived fish provides insights into sex chromosome evolution and the genetic control of aging.</title>
        <authorList>
            <person name="Reichwald K."/>
            <person name="Felder M."/>
            <person name="Petzold A."/>
            <person name="Koch P."/>
            <person name="Groth M."/>
            <person name="Platzer M."/>
        </authorList>
    </citation>
    <scope>NUCLEOTIDE SEQUENCE</scope>
    <source>
        <tissue evidence="1">Brain</tissue>
    </source>
</reference>